<dbReference type="Proteomes" id="UP000291591">
    <property type="component" value="Unassembled WGS sequence"/>
</dbReference>
<dbReference type="EMBL" id="SHKL01000001">
    <property type="protein sequence ID" value="RZT87544.1"/>
    <property type="molecule type" value="Genomic_DNA"/>
</dbReference>
<organism evidence="1 2">
    <name type="scientific">Pseudonocardia sediminis</name>
    <dbReference type="NCBI Taxonomy" id="1397368"/>
    <lineage>
        <taxon>Bacteria</taxon>
        <taxon>Bacillati</taxon>
        <taxon>Actinomycetota</taxon>
        <taxon>Actinomycetes</taxon>
        <taxon>Pseudonocardiales</taxon>
        <taxon>Pseudonocardiaceae</taxon>
        <taxon>Pseudonocardia</taxon>
    </lineage>
</organism>
<reference evidence="1 2" key="1">
    <citation type="submission" date="2019-02" db="EMBL/GenBank/DDBJ databases">
        <title>Sequencing the genomes of 1000 actinobacteria strains.</title>
        <authorList>
            <person name="Klenk H.-P."/>
        </authorList>
    </citation>
    <scope>NUCLEOTIDE SEQUENCE [LARGE SCALE GENOMIC DNA]</scope>
    <source>
        <strain evidence="1 2">DSM 45779</strain>
    </source>
</reference>
<comment type="caution">
    <text evidence="1">The sequence shown here is derived from an EMBL/GenBank/DDBJ whole genome shotgun (WGS) entry which is preliminary data.</text>
</comment>
<dbReference type="AlphaFoldDB" id="A0A4Q7V238"/>
<proteinExistence type="predicted"/>
<gene>
    <name evidence="1" type="ORF">EV383_4469</name>
</gene>
<sequence>MSKNSIGTGANSAELAIPSAALNALDAAVAFHEDEDADMFADARSIAAPVVAAELRRLARLADDRYRPSGVGRSVESSSAYKREGVELVLRDLFARADELDGGA</sequence>
<protein>
    <submittedName>
        <fullName evidence="1">Uncharacterized protein</fullName>
    </submittedName>
</protein>
<keyword evidence="2" id="KW-1185">Reference proteome</keyword>
<accession>A0A4Q7V238</accession>
<evidence type="ECO:0000313" key="2">
    <source>
        <dbReference type="Proteomes" id="UP000291591"/>
    </source>
</evidence>
<evidence type="ECO:0000313" key="1">
    <source>
        <dbReference type="EMBL" id="RZT87544.1"/>
    </source>
</evidence>
<name>A0A4Q7V238_PSEST</name>
<dbReference type="RefSeq" id="WP_130291682.1">
    <property type="nucleotide sequence ID" value="NZ_SHKL01000001.1"/>
</dbReference>